<gene>
    <name evidence="11" type="ORF">Q4535_17535</name>
</gene>
<evidence type="ECO:0000256" key="6">
    <source>
        <dbReference type="PROSITE-ProRule" id="PRU00703"/>
    </source>
</evidence>
<dbReference type="InterPro" id="IPR003439">
    <property type="entry name" value="ABC_transporter-like_ATP-bd"/>
</dbReference>
<name>A0AAP4U0W0_9GAMM</name>
<dbReference type="GO" id="GO:0005524">
    <property type="term" value="F:ATP binding"/>
    <property type="evidence" value="ECO:0007669"/>
    <property type="project" value="UniProtKB-UniRule"/>
</dbReference>
<dbReference type="InterPro" id="IPR000644">
    <property type="entry name" value="CBS_dom"/>
</dbReference>
<dbReference type="AlphaFoldDB" id="A0AAP4U0W0"/>
<evidence type="ECO:0000256" key="3">
    <source>
        <dbReference type="ARBA" id="ARBA00022737"/>
    </source>
</evidence>
<accession>A0AAP4U0W0</accession>
<dbReference type="PROSITE" id="PS50893">
    <property type="entry name" value="ABC_TRANSPORTER_2"/>
    <property type="match status" value="1"/>
</dbReference>
<dbReference type="EC" id="7.6.2.9" evidence="7"/>
<dbReference type="SUPFAM" id="SSF52540">
    <property type="entry name" value="P-loop containing nucleoside triphosphate hydrolases"/>
    <property type="match status" value="1"/>
</dbReference>
<dbReference type="InterPro" id="IPR027417">
    <property type="entry name" value="P-loop_NTPase"/>
</dbReference>
<dbReference type="PROSITE" id="PS51371">
    <property type="entry name" value="CBS"/>
    <property type="match status" value="1"/>
</dbReference>
<keyword evidence="2 7" id="KW-0813">Transport</keyword>
<dbReference type="InterPro" id="IPR005892">
    <property type="entry name" value="Gly-betaine_transp_ATP-bd"/>
</dbReference>
<dbReference type="PANTHER" id="PTHR43117:SF4">
    <property type="entry name" value="OSMOPROTECTANT IMPORT ATP-BINDING PROTEIN OSMV"/>
    <property type="match status" value="1"/>
</dbReference>
<dbReference type="Gene3D" id="3.10.580.10">
    <property type="entry name" value="CBS-domain"/>
    <property type="match status" value="1"/>
</dbReference>
<dbReference type="GO" id="GO:0031460">
    <property type="term" value="P:glycine betaine transport"/>
    <property type="evidence" value="ECO:0007669"/>
    <property type="project" value="InterPro"/>
</dbReference>
<dbReference type="RefSeq" id="WP_303595668.1">
    <property type="nucleotide sequence ID" value="NZ_JAUORK010000040.1"/>
</dbReference>
<feature type="region of interest" description="Disordered" evidence="8">
    <location>
        <begin position="374"/>
        <end position="396"/>
    </location>
</feature>
<dbReference type="PROSITE" id="PS00211">
    <property type="entry name" value="ABC_TRANSPORTER_1"/>
    <property type="match status" value="1"/>
</dbReference>
<dbReference type="FunFam" id="3.40.50.300:FF:000425">
    <property type="entry name" value="Probable ABC transporter, ATP-binding subunit"/>
    <property type="match status" value="1"/>
</dbReference>
<keyword evidence="7" id="KW-0472">Membrane</keyword>
<feature type="domain" description="ABC transporter" evidence="9">
    <location>
        <begin position="2"/>
        <end position="240"/>
    </location>
</feature>
<comment type="subunit">
    <text evidence="7">The complex is probably composed of two ATP-binding proteins, two transmembrane proteins and a solute-binding protein.</text>
</comment>
<evidence type="ECO:0000256" key="7">
    <source>
        <dbReference type="RuleBase" id="RU369116"/>
    </source>
</evidence>
<evidence type="ECO:0000256" key="2">
    <source>
        <dbReference type="ARBA" id="ARBA00022448"/>
    </source>
</evidence>
<evidence type="ECO:0000256" key="8">
    <source>
        <dbReference type="SAM" id="MobiDB-lite"/>
    </source>
</evidence>
<keyword evidence="6" id="KW-0129">CBS domain</keyword>
<feature type="domain" description="CBS" evidence="10">
    <location>
        <begin position="316"/>
        <end position="375"/>
    </location>
</feature>
<dbReference type="Pfam" id="PF00005">
    <property type="entry name" value="ABC_tran"/>
    <property type="match status" value="1"/>
</dbReference>
<dbReference type="Proteomes" id="UP001170481">
    <property type="component" value="Unassembled WGS sequence"/>
</dbReference>
<sequence length="396" mass="43739">MIELDNLTKVFDTPKGAVTAADNISMKVPSGEICILLGPSGCGKTTSLKMINRIIRPTSGRVLINGEDTTNLDTQELRRNIGYVIQQIGLFPNMTIEENITVVPRLLGWDKARYRERARELMRMIALEPDAFLKRYPSELSGGQQQRIGVARALAADPPVMLMDEPFGAIDPINRAVIQDEFLKMQQDLKKTIMFVSHDIDEAIKMGDRIAIFRGGKLVQYSPPDELLAAPKNEFVESFLGEDRALKRLNLVKVRDLASEDIGMVTPDDTLTTALERIEAYGYQNSIVMVNDKRQPVGIISAAIARTSKGHCRDHFQSVPVVVSLEDDLRKVASLMFANDMTWMPCVDDEGRIVGQITQRAITHHLGSRYRAHSGGVAGGAPGPAGEMSATTVHKE</sequence>
<comment type="subcellular location">
    <subcellularLocation>
        <location evidence="7">Cell inner membrane</location>
        <topology evidence="7">Peripheral membrane protein</topology>
    </subcellularLocation>
</comment>
<dbReference type="GO" id="GO:0005886">
    <property type="term" value="C:plasma membrane"/>
    <property type="evidence" value="ECO:0007669"/>
    <property type="project" value="UniProtKB-SubCell"/>
</dbReference>
<dbReference type="GO" id="GO:0006865">
    <property type="term" value="P:amino acid transport"/>
    <property type="evidence" value="ECO:0007669"/>
    <property type="project" value="UniProtKB-UniRule"/>
</dbReference>
<comment type="catalytic activity">
    <reaction evidence="7">
        <text>a quaternary ammonium(out) + ATP + H2O = a quaternary ammonium(in) + ADP + phosphate + H(+)</text>
        <dbReference type="Rhea" id="RHEA:11036"/>
        <dbReference type="ChEBI" id="CHEBI:15377"/>
        <dbReference type="ChEBI" id="CHEBI:15378"/>
        <dbReference type="ChEBI" id="CHEBI:30616"/>
        <dbReference type="ChEBI" id="CHEBI:35267"/>
        <dbReference type="ChEBI" id="CHEBI:43474"/>
        <dbReference type="ChEBI" id="CHEBI:456216"/>
    </reaction>
</comment>
<evidence type="ECO:0000313" key="12">
    <source>
        <dbReference type="Proteomes" id="UP001170481"/>
    </source>
</evidence>
<dbReference type="PANTHER" id="PTHR43117">
    <property type="entry name" value="OSMOPROTECTANT IMPORT ATP-BINDING PROTEIN OSMV"/>
    <property type="match status" value="1"/>
</dbReference>
<dbReference type="Gene3D" id="3.40.50.300">
    <property type="entry name" value="P-loop containing nucleotide triphosphate hydrolases"/>
    <property type="match status" value="1"/>
</dbReference>
<organism evidence="11 12">
    <name type="scientific">Cobetia amphilecti</name>
    <dbReference type="NCBI Taxonomy" id="1055104"/>
    <lineage>
        <taxon>Bacteria</taxon>
        <taxon>Pseudomonadati</taxon>
        <taxon>Pseudomonadota</taxon>
        <taxon>Gammaproteobacteria</taxon>
        <taxon>Oceanospirillales</taxon>
        <taxon>Halomonadaceae</taxon>
        <taxon>Cobetia</taxon>
    </lineage>
</organism>
<proteinExistence type="inferred from homology"/>
<keyword evidence="4 7" id="KW-0547">Nucleotide-binding</keyword>
<dbReference type="InterPro" id="IPR003593">
    <property type="entry name" value="AAA+_ATPase"/>
</dbReference>
<reference evidence="11" key="1">
    <citation type="submission" date="2023-07" db="EMBL/GenBank/DDBJ databases">
        <title>Genome content predicts the carbon catabolic preferences of heterotrophic bacteria.</title>
        <authorList>
            <person name="Gralka M."/>
        </authorList>
    </citation>
    <scope>NUCLEOTIDE SEQUENCE</scope>
    <source>
        <strain evidence="11">C2R13</strain>
    </source>
</reference>
<evidence type="ECO:0000313" key="11">
    <source>
        <dbReference type="EMBL" id="MDO6673907.1"/>
    </source>
</evidence>
<keyword evidence="5 7" id="KW-0067">ATP-binding</keyword>
<dbReference type="SUPFAM" id="SSF54631">
    <property type="entry name" value="CBS-domain pair"/>
    <property type="match status" value="1"/>
</dbReference>
<dbReference type="InterPro" id="IPR046342">
    <property type="entry name" value="CBS_dom_sf"/>
</dbReference>
<dbReference type="Pfam" id="PF00571">
    <property type="entry name" value="CBS"/>
    <property type="match status" value="2"/>
</dbReference>
<evidence type="ECO:0000256" key="5">
    <source>
        <dbReference type="ARBA" id="ARBA00022840"/>
    </source>
</evidence>
<protein>
    <recommendedName>
        <fullName evidence="7">Quaternary amine transport ATP-binding protein</fullName>
        <ecNumber evidence="7">7.6.2.9</ecNumber>
    </recommendedName>
</protein>
<dbReference type="GO" id="GO:0015418">
    <property type="term" value="F:ABC-type quaternary ammonium compound transporting activity"/>
    <property type="evidence" value="ECO:0007669"/>
    <property type="project" value="UniProtKB-EC"/>
</dbReference>
<comment type="caution">
    <text evidence="11">The sequence shown here is derived from an EMBL/GenBank/DDBJ whole genome shotgun (WGS) entry which is preliminary data.</text>
</comment>
<evidence type="ECO:0000259" key="10">
    <source>
        <dbReference type="PROSITE" id="PS51371"/>
    </source>
</evidence>
<evidence type="ECO:0000259" key="9">
    <source>
        <dbReference type="PROSITE" id="PS50893"/>
    </source>
</evidence>
<dbReference type="SMART" id="SM00382">
    <property type="entry name" value="AAA"/>
    <property type="match status" value="1"/>
</dbReference>
<keyword evidence="7" id="KW-1003">Cell membrane</keyword>
<dbReference type="EMBL" id="JAUORK010000040">
    <property type="protein sequence ID" value="MDO6673907.1"/>
    <property type="molecule type" value="Genomic_DNA"/>
</dbReference>
<comment type="similarity">
    <text evidence="1 7">Belongs to the ABC transporter superfamily.</text>
</comment>
<evidence type="ECO:0000256" key="4">
    <source>
        <dbReference type="ARBA" id="ARBA00022741"/>
    </source>
</evidence>
<dbReference type="InterPro" id="IPR017871">
    <property type="entry name" value="ABC_transporter-like_CS"/>
</dbReference>
<evidence type="ECO:0000256" key="1">
    <source>
        <dbReference type="ARBA" id="ARBA00005417"/>
    </source>
</evidence>
<dbReference type="NCBIfam" id="TIGR01186">
    <property type="entry name" value="proV"/>
    <property type="match status" value="1"/>
</dbReference>
<keyword evidence="3" id="KW-0677">Repeat</keyword>
<keyword evidence="7" id="KW-0997">Cell inner membrane</keyword>
<dbReference type="GO" id="GO:0016887">
    <property type="term" value="F:ATP hydrolysis activity"/>
    <property type="evidence" value="ECO:0007669"/>
    <property type="project" value="UniProtKB-UniRule"/>
</dbReference>